<keyword evidence="2" id="KW-0758">Storage protein</keyword>
<dbReference type="OrthoDB" id="160294at2759"/>
<dbReference type="Pfam" id="PF01347">
    <property type="entry name" value="Vitellogenin_N"/>
    <property type="match status" value="1"/>
</dbReference>
<dbReference type="InterPro" id="IPR001747">
    <property type="entry name" value="Vitellogenin_N"/>
</dbReference>
<evidence type="ECO:0000256" key="2">
    <source>
        <dbReference type="ARBA" id="ARBA00022761"/>
    </source>
</evidence>
<sequence>ERTLHGDCETTYTLHPLPLFQAHELEEQWRVHKTKVWETIPGYFGSVGSQKELDTILHQGEAACTGKQYYQVIKTHNFDNCRERPLYYSWTGIKNNCDTSKSGCEDAFSAVASTRYIICGEPSLFIIRKATTENIISLSPAGFTPQKRSSPGLPSP</sequence>
<dbReference type="AlphaFoldDB" id="A0A7T8GTL3"/>
<gene>
    <name evidence="4" type="ORF">FKW44_017839</name>
</gene>
<dbReference type="InterPro" id="IPR015819">
    <property type="entry name" value="Lipid_transp_b-sht_shell"/>
</dbReference>
<dbReference type="GO" id="GO:0005319">
    <property type="term" value="F:lipid transporter activity"/>
    <property type="evidence" value="ECO:0007669"/>
    <property type="project" value="InterPro"/>
</dbReference>
<feature type="non-terminal residue" evidence="4">
    <location>
        <position position="1"/>
    </location>
</feature>
<protein>
    <submittedName>
        <fullName evidence="4">Vitellogenin 1</fullName>
    </submittedName>
</protein>
<feature type="domain" description="Vitellogenin" evidence="3">
    <location>
        <begin position="1"/>
        <end position="141"/>
    </location>
</feature>
<dbReference type="SUPFAM" id="SSF56968">
    <property type="entry name" value="Lipovitellin-phosvitin complex, beta-sheet shell regions"/>
    <property type="match status" value="1"/>
</dbReference>
<dbReference type="InterPro" id="IPR050733">
    <property type="entry name" value="Vitellogenin/Apolipophorin"/>
</dbReference>
<evidence type="ECO:0000259" key="3">
    <source>
        <dbReference type="Pfam" id="PF01347"/>
    </source>
</evidence>
<name>A0A7T8GTL3_CALRO</name>
<dbReference type="InterPro" id="IPR015816">
    <property type="entry name" value="Vitellinogen_b-sht_N"/>
</dbReference>
<organism evidence="4 5">
    <name type="scientific">Caligus rogercresseyi</name>
    <name type="common">Sea louse</name>
    <dbReference type="NCBI Taxonomy" id="217165"/>
    <lineage>
        <taxon>Eukaryota</taxon>
        <taxon>Metazoa</taxon>
        <taxon>Ecdysozoa</taxon>
        <taxon>Arthropoda</taxon>
        <taxon>Crustacea</taxon>
        <taxon>Multicrustacea</taxon>
        <taxon>Hexanauplia</taxon>
        <taxon>Copepoda</taxon>
        <taxon>Siphonostomatoida</taxon>
        <taxon>Caligidae</taxon>
        <taxon>Caligus</taxon>
    </lineage>
</organism>
<reference evidence="5" key="1">
    <citation type="submission" date="2021-01" db="EMBL/GenBank/DDBJ databases">
        <title>Caligus Genome Assembly.</title>
        <authorList>
            <person name="Gallardo-Escarate C."/>
        </authorList>
    </citation>
    <scope>NUCLEOTIDE SEQUENCE [LARGE SCALE GENOMIC DNA]</scope>
</reference>
<keyword evidence="1" id="KW-0732">Signal</keyword>
<dbReference type="PANTHER" id="PTHR23345">
    <property type="entry name" value="VITELLOGENIN-RELATED"/>
    <property type="match status" value="1"/>
</dbReference>
<evidence type="ECO:0000256" key="1">
    <source>
        <dbReference type="ARBA" id="ARBA00022729"/>
    </source>
</evidence>
<keyword evidence="5" id="KW-1185">Reference proteome</keyword>
<dbReference type="EMBL" id="CP045901">
    <property type="protein sequence ID" value="QQP37547.1"/>
    <property type="molecule type" value="Genomic_DNA"/>
</dbReference>
<dbReference type="PANTHER" id="PTHR23345:SF15">
    <property type="entry name" value="VITELLOGENIN 1-RELATED"/>
    <property type="match status" value="1"/>
</dbReference>
<evidence type="ECO:0000313" key="4">
    <source>
        <dbReference type="EMBL" id="QQP37547.1"/>
    </source>
</evidence>
<evidence type="ECO:0000313" key="5">
    <source>
        <dbReference type="Proteomes" id="UP000595437"/>
    </source>
</evidence>
<proteinExistence type="predicted"/>
<dbReference type="Gene3D" id="2.30.230.10">
    <property type="entry name" value="Lipovitellin, beta-sheet shell regions, chain A"/>
    <property type="match status" value="1"/>
</dbReference>
<accession>A0A7T8GTL3</accession>
<dbReference type="Proteomes" id="UP000595437">
    <property type="component" value="Chromosome 12"/>
</dbReference>